<reference evidence="4 5" key="1">
    <citation type="submission" date="2021-01" db="EMBL/GenBank/DDBJ databases">
        <title>Isolation and description of Catonella massiliensis sp. nov., a novel Catonella species, isolated from a stable periodontitis subject.</title>
        <authorList>
            <person name="Antezack A."/>
            <person name="Boxberger M."/>
            <person name="La Scola B."/>
            <person name="Monnet-Corti V."/>
        </authorList>
    </citation>
    <scope>NUCLEOTIDE SEQUENCE [LARGE SCALE GENOMIC DNA]</scope>
    <source>
        <strain evidence="4 5">Marseille-Q4567</strain>
    </source>
</reference>
<dbReference type="InterPro" id="IPR038434">
    <property type="entry name" value="YARHG_sf"/>
</dbReference>
<evidence type="ECO:0000256" key="1">
    <source>
        <dbReference type="SAM" id="MobiDB-lite"/>
    </source>
</evidence>
<comment type="caution">
    <text evidence="4">The sequence shown here is derived from an EMBL/GenBank/DDBJ whole genome shotgun (WGS) entry which is preliminary data.</text>
</comment>
<evidence type="ECO:0000313" key="4">
    <source>
        <dbReference type="EMBL" id="MBK5897672.1"/>
    </source>
</evidence>
<dbReference type="InterPro" id="IPR025582">
    <property type="entry name" value="YARHG_dom"/>
</dbReference>
<keyword evidence="2" id="KW-1133">Transmembrane helix</keyword>
<feature type="region of interest" description="Disordered" evidence="1">
    <location>
        <begin position="318"/>
        <end position="352"/>
    </location>
</feature>
<gene>
    <name evidence="4" type="ORF">JJN12_07770</name>
</gene>
<protein>
    <submittedName>
        <fullName evidence="4">YARHG domain-containing protein</fullName>
    </submittedName>
</protein>
<keyword evidence="2" id="KW-0472">Membrane</keyword>
<keyword evidence="2" id="KW-0812">Transmembrane</keyword>
<dbReference type="RefSeq" id="WP_208429139.1">
    <property type="nucleotide sequence ID" value="NZ_JAEPRJ010000001.1"/>
</dbReference>
<dbReference type="SMART" id="SM01324">
    <property type="entry name" value="YARHG"/>
    <property type="match status" value="1"/>
</dbReference>
<evidence type="ECO:0000259" key="3">
    <source>
        <dbReference type="SMART" id="SM01324"/>
    </source>
</evidence>
<dbReference type="Proteomes" id="UP000604730">
    <property type="component" value="Unassembled WGS sequence"/>
</dbReference>
<evidence type="ECO:0000313" key="5">
    <source>
        <dbReference type="Proteomes" id="UP000604730"/>
    </source>
</evidence>
<sequence>MNDIRQNIDYRKVIKFMQINIIMLPFLAAPLGLIVYMLYLEYKSTQLLTTLIYKYADGIDIGSSSLEMLKEALEKDHKLAVKQYSDYLIAKKGKTKVKLFLKEGKVFAEYSGEKFGITRGTLNSNRLLRGIRLKKAVAANEVMDKLAMSFNPSHLKNDSGEYKQANSYAKQYGIIFGATAVIGLILTMYQAVKDADNAVDTVKLGTFQNYPDKEIGKTFDSYFKNTKWAEAGKKDGNDVVEFTGYFPMKDSDGKEVEMSMDFTIVKDNINFGNLTIYNKTRDENTSNIVLQKIIGKDDIQFSMEDILEMIKASDIENAENSEAKENNKVESKKNEEELNNKNKAVDSKKIENNDKIEDNPVEEEIEENIEDTANADYIIPYSDTRYLSQQDLMGMNKGTLRAARNEIYARYGRKFKAKDLQDYFNSKSWYHPTIEADQFTDNMLSETEKHNANLIKEAEAEAPAGELTIVNNELLSLGEKEKIVKNMEAYTTWEIEMKVMNEQTNEYDLWTIKDDLKNNVIAVKKNGSDWAYYDVNAGMSVGDPTFNIEKALMDDETYISGFWNARESIFKNFKPNDKYVNNGYVIYDNRPEDGQGWFVSYRFKKDSKGKLLLREIFSTRSSFNYPDEVITYKYSNEPIKIAE</sequence>
<feature type="transmembrane region" description="Helical" evidence="2">
    <location>
        <begin position="21"/>
        <end position="39"/>
    </location>
</feature>
<feature type="domain" description="YARHG" evidence="3">
    <location>
        <begin position="375"/>
        <end position="460"/>
    </location>
</feature>
<name>A0ABS1J0K7_9FIRM</name>
<evidence type="ECO:0000256" key="2">
    <source>
        <dbReference type="SAM" id="Phobius"/>
    </source>
</evidence>
<accession>A0ABS1J0K7</accession>
<feature type="compositionally biased region" description="Basic and acidic residues" evidence="1">
    <location>
        <begin position="321"/>
        <end position="352"/>
    </location>
</feature>
<dbReference type="Gene3D" id="1.20.58.1690">
    <property type="match status" value="1"/>
</dbReference>
<dbReference type="Pfam" id="PF13308">
    <property type="entry name" value="YARHG"/>
    <property type="match status" value="1"/>
</dbReference>
<dbReference type="EMBL" id="JAEPRJ010000001">
    <property type="protein sequence ID" value="MBK5897672.1"/>
    <property type="molecule type" value="Genomic_DNA"/>
</dbReference>
<organism evidence="4 5">
    <name type="scientific">Catonella massiliensis</name>
    <dbReference type="NCBI Taxonomy" id="2799636"/>
    <lineage>
        <taxon>Bacteria</taxon>
        <taxon>Bacillati</taxon>
        <taxon>Bacillota</taxon>
        <taxon>Clostridia</taxon>
        <taxon>Lachnospirales</taxon>
        <taxon>Lachnospiraceae</taxon>
        <taxon>Catonella</taxon>
    </lineage>
</organism>
<keyword evidence="5" id="KW-1185">Reference proteome</keyword>
<proteinExistence type="predicted"/>